<evidence type="ECO:0000256" key="8">
    <source>
        <dbReference type="ARBA" id="ARBA00023170"/>
    </source>
</evidence>
<dbReference type="GO" id="GO:0016020">
    <property type="term" value="C:membrane"/>
    <property type="evidence" value="ECO:0007669"/>
    <property type="project" value="UniProtKB-SubCell"/>
</dbReference>
<gene>
    <name evidence="10" type="ORF">glysoja_024149</name>
</gene>
<evidence type="ECO:0000256" key="4">
    <source>
        <dbReference type="ARBA" id="ARBA00022729"/>
    </source>
</evidence>
<keyword evidence="2" id="KW-0433">Leucine-rich repeat</keyword>
<evidence type="ECO:0000256" key="1">
    <source>
        <dbReference type="ARBA" id="ARBA00004479"/>
    </source>
</evidence>
<keyword evidence="9" id="KW-0325">Glycoprotein</keyword>
<dbReference type="EMBL" id="KN649956">
    <property type="protein sequence ID" value="KHN32790.1"/>
    <property type="molecule type" value="Genomic_DNA"/>
</dbReference>
<evidence type="ECO:0000256" key="6">
    <source>
        <dbReference type="ARBA" id="ARBA00022989"/>
    </source>
</evidence>
<keyword evidence="5" id="KW-0677">Repeat</keyword>
<dbReference type="PANTHER" id="PTHR27000:SF14">
    <property type="entry name" value="F12K21.25"/>
    <property type="match status" value="1"/>
</dbReference>
<dbReference type="AlphaFoldDB" id="A0A0B2RHT9"/>
<evidence type="ECO:0000313" key="10">
    <source>
        <dbReference type="EMBL" id="KHN32790.1"/>
    </source>
</evidence>
<dbReference type="FunFam" id="3.80.10.10:FF:000383">
    <property type="entry name" value="Leucine-rich repeat receptor protein kinase EMS1"/>
    <property type="match status" value="1"/>
</dbReference>
<dbReference type="SUPFAM" id="SSF52058">
    <property type="entry name" value="L domain-like"/>
    <property type="match status" value="1"/>
</dbReference>
<dbReference type="Gene3D" id="3.80.10.10">
    <property type="entry name" value="Ribonuclease Inhibitor"/>
    <property type="match status" value="2"/>
</dbReference>
<dbReference type="Pfam" id="PF00560">
    <property type="entry name" value="LRR_1"/>
    <property type="match status" value="2"/>
</dbReference>
<dbReference type="InterPro" id="IPR001611">
    <property type="entry name" value="Leu-rich_rpt"/>
</dbReference>
<dbReference type="InterPro" id="IPR032675">
    <property type="entry name" value="LRR_dom_sf"/>
</dbReference>
<keyword evidence="7" id="KW-0472">Membrane</keyword>
<dbReference type="EC" id="2.7.11.1" evidence="10"/>
<evidence type="ECO:0000256" key="5">
    <source>
        <dbReference type="ARBA" id="ARBA00022737"/>
    </source>
</evidence>
<comment type="subcellular location">
    <subcellularLocation>
        <location evidence="1">Membrane</location>
        <topology evidence="1">Single-pass type I membrane protein</topology>
    </subcellularLocation>
</comment>
<keyword evidence="10" id="KW-0808">Transferase</keyword>
<organism evidence="10">
    <name type="scientific">Glycine soja</name>
    <name type="common">Wild soybean</name>
    <dbReference type="NCBI Taxonomy" id="3848"/>
    <lineage>
        <taxon>Eukaryota</taxon>
        <taxon>Viridiplantae</taxon>
        <taxon>Streptophyta</taxon>
        <taxon>Embryophyta</taxon>
        <taxon>Tracheophyta</taxon>
        <taxon>Spermatophyta</taxon>
        <taxon>Magnoliopsida</taxon>
        <taxon>eudicotyledons</taxon>
        <taxon>Gunneridae</taxon>
        <taxon>Pentapetalae</taxon>
        <taxon>rosids</taxon>
        <taxon>fabids</taxon>
        <taxon>Fabales</taxon>
        <taxon>Fabaceae</taxon>
        <taxon>Papilionoideae</taxon>
        <taxon>50 kb inversion clade</taxon>
        <taxon>NPAAA clade</taxon>
        <taxon>indigoferoid/millettioid clade</taxon>
        <taxon>Phaseoleae</taxon>
        <taxon>Glycine</taxon>
        <taxon>Glycine subgen. Soja</taxon>
    </lineage>
</organism>
<protein>
    <submittedName>
        <fullName evidence="10">LRR receptor-like serine/threonine-protein kinase GSO1</fullName>
        <ecNumber evidence="10">2.7.11.1</ecNumber>
    </submittedName>
</protein>
<evidence type="ECO:0000256" key="3">
    <source>
        <dbReference type="ARBA" id="ARBA00022692"/>
    </source>
</evidence>
<name>A0A0B2RHT9_GLYSO</name>
<accession>A0A0B2RHT9</accession>
<evidence type="ECO:0000256" key="9">
    <source>
        <dbReference type="ARBA" id="ARBA00023180"/>
    </source>
</evidence>
<dbReference type="Pfam" id="PF13855">
    <property type="entry name" value="LRR_8"/>
    <property type="match status" value="1"/>
</dbReference>
<keyword evidence="6" id="KW-1133">Transmembrane helix</keyword>
<keyword evidence="3" id="KW-0812">Transmembrane</keyword>
<dbReference type="PANTHER" id="PTHR27000">
    <property type="entry name" value="LEUCINE-RICH REPEAT RECEPTOR-LIKE PROTEIN KINASE FAMILY PROTEIN-RELATED"/>
    <property type="match status" value="1"/>
</dbReference>
<proteinExistence type="predicted"/>
<dbReference type="GO" id="GO:0004674">
    <property type="term" value="F:protein serine/threonine kinase activity"/>
    <property type="evidence" value="ECO:0007669"/>
    <property type="project" value="UniProtKB-EC"/>
</dbReference>
<evidence type="ECO:0000256" key="7">
    <source>
        <dbReference type="ARBA" id="ARBA00023136"/>
    </source>
</evidence>
<reference evidence="10" key="1">
    <citation type="submission" date="2014-07" db="EMBL/GenBank/DDBJ databases">
        <title>Identification of a novel salt tolerance gene in wild soybean by whole-genome sequencing.</title>
        <authorList>
            <person name="Lam H.-M."/>
            <person name="Qi X."/>
            <person name="Li M.-W."/>
            <person name="Liu X."/>
            <person name="Xie M."/>
            <person name="Ni M."/>
            <person name="Xu X."/>
        </authorList>
    </citation>
    <scope>NUCLEOTIDE SEQUENCE [LARGE SCALE GENOMIC DNA]</scope>
    <source>
        <tissue evidence="10">Root</tissue>
    </source>
</reference>
<keyword evidence="10" id="KW-0418">Kinase</keyword>
<keyword evidence="4" id="KW-0732">Signal</keyword>
<evidence type="ECO:0000256" key="2">
    <source>
        <dbReference type="ARBA" id="ARBA00022614"/>
    </source>
</evidence>
<keyword evidence="8 10" id="KW-0675">Receptor</keyword>
<dbReference type="Proteomes" id="UP000053555">
    <property type="component" value="Unassembled WGS sequence"/>
</dbReference>
<sequence length="211" mass="22678">MNKHNGAIPIEIGQLHKLSILNLSCNSLGGSIPSEISSLSSLSLLNLQGNNLNGSIPTSIENLKLLIERQLGENQLSGVIPSMPWILQVSLNLSGNHISGYIPRIFDNLVSLEVLDLSNNKFSHSIPKELTEMSALTQLLLANNPLLSGEIPKFSEHVEVVYSGTGMINNTAPDNPTANRPNTVATSFLVGIVIQLVVSKKLLSSSISDYT</sequence>